<evidence type="ECO:0000256" key="16">
    <source>
        <dbReference type="SAM" id="Phobius"/>
    </source>
</evidence>
<sequence length="1084" mass="122343">AIQPLQEIAPVAAVVLHSKPGRASGSGKSGRAATVAVPVPAHDMRSERKRIAKKVSWIGAAYNATENVAMISAEMAIGREALSLEPLSGASGPWSGPPQFSEELLDRLNEDPADSPSAPHAASTVRRGTLSGITSFLRDVCREDRLYPAYFRHLNAGRMQFALMFLFVLSFYQVIMSVILNKWMPAVTLCVSCLIVAALVLIYRGYTRCIPPRAENDQIISWILVAYSLIVVACAPAVHHSALTILIIFMCYTVLPLLCMPTVIAASLISVVGLFVQFIYKGPDEVLTDFLLFLGVNVVGFAVYYPTELVQRKTFRETRRSVETRIMLSRETTKQEQVLLSVLPKHIAHEMRKDMEDPTNRQEERMFHKIYIRKHDHISILFADICGFTNLASECTADELVHLLNELFLRFDRLALRNNCMRIKILGDCYYCVSGVPDYLHDHAYWAVQMGIEMIEAIKLVRDVTGVNVDMRVGIHSGRAHGGVLGLKKWQFDVWSDDVTIANNMEQGGLPGRVHITEATLNALGGAFEVEPGFGEDRSSYLKDHKIKTYLVVEDESREIIPHRQQRTMGKELRTIGYESGVRRGNSIRQVMNKKIEKPVQEEVESYLIQGIQAINKETWRKQYCDKLTLAFRQAKVEEKFRETKEISLLHQISTYILLFILTSSVVVLGGMQSRVLYAFMLVGSSALLGCIALMMIRSLLETRHVRRPRKRDAFPAVRLQRPARLLIVTSIICLLNGFLIGGIRRLEPGACTFECAMLKTKSAIAELAPQNCEEIGGFQIELFFEAVLLLFISACVFLSLLAISKMVIMSVMSVVAVALLWFARTPQLNHRQFHIWLGNLPEELARNTSTIAIASQLNMFCEETAIVDDLRIHFTIFFVIALVLSVMQSRRCELICRYDFIWKLQALEEQQEMQRRHAQNRMVLENVLPSHVAKTIMEERVKNDLYNEACPDACIAFITITEFSKFYIELDGNNEGVECLRLLNEIISDFDQILDDPEFSTITKIKTISTTYMAASGLREKVEGVKHVTEIARFSMRLLRKIKEINEHSFNNFNLRIGINVGPVVAGVIGAQKPHYDIWGNSV</sequence>
<dbReference type="CDD" id="cd07302">
    <property type="entry name" value="CHD"/>
    <property type="match status" value="2"/>
</dbReference>
<evidence type="ECO:0000256" key="2">
    <source>
        <dbReference type="ARBA" id="ARBA00001593"/>
    </source>
</evidence>
<dbReference type="PANTHER" id="PTHR45627">
    <property type="entry name" value="ADENYLATE CYCLASE TYPE 1"/>
    <property type="match status" value="1"/>
</dbReference>
<feature type="transmembrane region" description="Helical" evidence="16">
    <location>
        <begin position="186"/>
        <end position="206"/>
    </location>
</feature>
<dbReference type="InterPro" id="IPR018297">
    <property type="entry name" value="A/G_cyclase_CS"/>
</dbReference>
<keyword evidence="6 16" id="KW-0812">Transmembrane</keyword>
<protein>
    <recommendedName>
        <fullName evidence="5">adenylate cyclase</fullName>
        <ecNumber evidence="5">4.6.1.1</ecNumber>
    </recommendedName>
</protein>
<evidence type="ECO:0000256" key="6">
    <source>
        <dbReference type="ARBA" id="ARBA00022692"/>
    </source>
</evidence>
<evidence type="ECO:0000256" key="14">
    <source>
        <dbReference type="ARBA" id="ARBA00023239"/>
    </source>
</evidence>
<dbReference type="Pfam" id="PF06327">
    <property type="entry name" value="Adcy_cons_dom"/>
    <property type="match status" value="1"/>
</dbReference>
<reference evidence="18" key="1">
    <citation type="submission" date="2023-10" db="EMBL/GenBank/DDBJ databases">
        <title>Genome assembly of Pristionchus species.</title>
        <authorList>
            <person name="Yoshida K."/>
            <person name="Sommer R.J."/>
        </authorList>
    </citation>
    <scope>NUCLEOTIDE SEQUENCE</scope>
    <source>
        <strain evidence="18">RS0144</strain>
    </source>
</reference>
<accession>A0AAV5SY03</accession>
<gene>
    <name evidence="18" type="ORF">PENTCL1PPCAC_9827</name>
</gene>
<keyword evidence="8" id="KW-0547">Nucleotide-binding</keyword>
<dbReference type="GO" id="GO:0004383">
    <property type="term" value="F:guanylate cyclase activity"/>
    <property type="evidence" value="ECO:0007669"/>
    <property type="project" value="UniProtKB-EC"/>
</dbReference>
<dbReference type="InterPro" id="IPR009398">
    <property type="entry name" value="Adcy_conserved_dom"/>
</dbReference>
<evidence type="ECO:0000256" key="13">
    <source>
        <dbReference type="ARBA" id="ARBA00023136"/>
    </source>
</evidence>
<dbReference type="SMART" id="SM00044">
    <property type="entry name" value="CYCc"/>
    <property type="match status" value="2"/>
</dbReference>
<keyword evidence="14 15" id="KW-0456">Lyase</keyword>
<feature type="domain" description="Guanylate cyclase" evidence="17">
    <location>
        <begin position="955"/>
        <end position="1084"/>
    </location>
</feature>
<evidence type="ECO:0000256" key="9">
    <source>
        <dbReference type="ARBA" id="ARBA00022840"/>
    </source>
</evidence>
<evidence type="ECO:0000256" key="1">
    <source>
        <dbReference type="ARBA" id="ARBA00001436"/>
    </source>
</evidence>
<feature type="transmembrane region" description="Helical" evidence="16">
    <location>
        <begin position="807"/>
        <end position="824"/>
    </location>
</feature>
<dbReference type="GO" id="GO:0035556">
    <property type="term" value="P:intracellular signal transduction"/>
    <property type="evidence" value="ECO:0007669"/>
    <property type="project" value="InterPro"/>
</dbReference>
<dbReference type="GO" id="GO:0004016">
    <property type="term" value="F:adenylate cyclase activity"/>
    <property type="evidence" value="ECO:0007669"/>
    <property type="project" value="UniProtKB-EC"/>
</dbReference>
<evidence type="ECO:0000313" key="19">
    <source>
        <dbReference type="Proteomes" id="UP001432027"/>
    </source>
</evidence>
<feature type="transmembrane region" description="Helical" evidence="16">
    <location>
        <begin position="722"/>
        <end position="744"/>
    </location>
</feature>
<feature type="transmembrane region" description="Helical" evidence="16">
    <location>
        <begin position="783"/>
        <end position="802"/>
    </location>
</feature>
<feature type="non-terminal residue" evidence="18">
    <location>
        <position position="1"/>
    </location>
</feature>
<evidence type="ECO:0000313" key="18">
    <source>
        <dbReference type="EMBL" id="GMS87652.1"/>
    </source>
</evidence>
<evidence type="ECO:0000256" key="10">
    <source>
        <dbReference type="ARBA" id="ARBA00022842"/>
    </source>
</evidence>
<comment type="catalytic activity">
    <reaction evidence="2">
        <text>ATP = 3',5'-cyclic AMP + diphosphate</text>
        <dbReference type="Rhea" id="RHEA:15389"/>
        <dbReference type="ChEBI" id="CHEBI:30616"/>
        <dbReference type="ChEBI" id="CHEBI:33019"/>
        <dbReference type="ChEBI" id="CHEBI:58165"/>
        <dbReference type="EC" id="4.6.1.1"/>
    </reaction>
</comment>
<comment type="caution">
    <text evidence="18">The sequence shown here is derived from an EMBL/GenBank/DDBJ whole genome shotgun (WGS) entry which is preliminary data.</text>
</comment>
<dbReference type="FunFam" id="3.30.70.1230:FF:000048">
    <property type="entry name" value="Phospholipid-transporting ATPase, putative"/>
    <property type="match status" value="1"/>
</dbReference>
<feature type="transmembrane region" description="Helical" evidence="16">
    <location>
        <begin position="218"/>
        <end position="235"/>
    </location>
</feature>
<dbReference type="AlphaFoldDB" id="A0AAV5SY03"/>
<keyword evidence="9" id="KW-0067">ATP-binding</keyword>
<comment type="similarity">
    <text evidence="15">Belongs to the adenylyl cyclase class-4/guanylyl cyclase family.</text>
</comment>
<keyword evidence="12" id="KW-0115">cAMP biosynthesis</keyword>
<dbReference type="PROSITE" id="PS50125">
    <property type="entry name" value="GUANYLATE_CYCLASE_2"/>
    <property type="match status" value="2"/>
</dbReference>
<dbReference type="Gene3D" id="3.30.70.1230">
    <property type="entry name" value="Nucleotide cyclase"/>
    <property type="match status" value="2"/>
</dbReference>
<dbReference type="InterPro" id="IPR001054">
    <property type="entry name" value="A/G_cyclase"/>
</dbReference>
<evidence type="ECO:0000256" key="11">
    <source>
        <dbReference type="ARBA" id="ARBA00022989"/>
    </source>
</evidence>
<dbReference type="PROSITE" id="PS00452">
    <property type="entry name" value="GUANYLATE_CYCLASE_1"/>
    <property type="match status" value="1"/>
</dbReference>
<organism evidence="18 19">
    <name type="scientific">Pristionchus entomophagus</name>
    <dbReference type="NCBI Taxonomy" id="358040"/>
    <lineage>
        <taxon>Eukaryota</taxon>
        <taxon>Metazoa</taxon>
        <taxon>Ecdysozoa</taxon>
        <taxon>Nematoda</taxon>
        <taxon>Chromadorea</taxon>
        <taxon>Rhabditida</taxon>
        <taxon>Rhabditina</taxon>
        <taxon>Diplogasteromorpha</taxon>
        <taxon>Diplogasteroidea</taxon>
        <taxon>Neodiplogasteridae</taxon>
        <taxon>Pristionchus</taxon>
    </lineage>
</organism>
<dbReference type="GO" id="GO:0005886">
    <property type="term" value="C:plasma membrane"/>
    <property type="evidence" value="ECO:0007669"/>
    <property type="project" value="InterPro"/>
</dbReference>
<evidence type="ECO:0000259" key="17">
    <source>
        <dbReference type="PROSITE" id="PS50125"/>
    </source>
</evidence>
<feature type="transmembrane region" description="Helical" evidence="16">
    <location>
        <begin position="871"/>
        <end position="888"/>
    </location>
</feature>
<evidence type="ECO:0000256" key="15">
    <source>
        <dbReference type="RuleBase" id="RU000405"/>
    </source>
</evidence>
<keyword evidence="11 16" id="KW-1133">Transmembrane helix</keyword>
<dbReference type="GO" id="GO:0006171">
    <property type="term" value="P:cAMP biosynthetic process"/>
    <property type="evidence" value="ECO:0007669"/>
    <property type="project" value="UniProtKB-KW"/>
</dbReference>
<evidence type="ECO:0000256" key="7">
    <source>
        <dbReference type="ARBA" id="ARBA00022723"/>
    </source>
</evidence>
<dbReference type="SUPFAM" id="SSF55073">
    <property type="entry name" value="Nucleotide cyclase"/>
    <property type="match status" value="2"/>
</dbReference>
<dbReference type="EMBL" id="BTSX01000003">
    <property type="protein sequence ID" value="GMS87652.1"/>
    <property type="molecule type" value="Genomic_DNA"/>
</dbReference>
<dbReference type="Pfam" id="PF16214">
    <property type="entry name" value="AC_N"/>
    <property type="match status" value="1"/>
</dbReference>
<feature type="transmembrane region" description="Helical" evidence="16">
    <location>
        <begin position="161"/>
        <end position="180"/>
    </location>
</feature>
<comment type="catalytic activity">
    <reaction evidence="1">
        <text>GTP = 3',5'-cyclic GMP + diphosphate</text>
        <dbReference type="Rhea" id="RHEA:13665"/>
        <dbReference type="ChEBI" id="CHEBI:33019"/>
        <dbReference type="ChEBI" id="CHEBI:37565"/>
        <dbReference type="ChEBI" id="CHEBI:57746"/>
        <dbReference type="EC" id="4.6.1.2"/>
    </reaction>
</comment>
<keyword evidence="13 16" id="KW-0472">Membrane</keyword>
<feature type="transmembrane region" description="Helical" evidence="16">
    <location>
        <begin position="676"/>
        <end position="701"/>
    </location>
</feature>
<proteinExistence type="inferred from homology"/>
<feature type="domain" description="Guanylate cyclase" evidence="17">
    <location>
        <begin position="379"/>
        <end position="506"/>
    </location>
</feature>
<dbReference type="InterPro" id="IPR032628">
    <property type="entry name" value="AC_N"/>
</dbReference>
<dbReference type="GO" id="GO:0007189">
    <property type="term" value="P:adenylate cyclase-activating G protein-coupled receptor signaling pathway"/>
    <property type="evidence" value="ECO:0007669"/>
    <property type="project" value="TreeGrafter"/>
</dbReference>
<dbReference type="GO" id="GO:0046872">
    <property type="term" value="F:metal ion binding"/>
    <property type="evidence" value="ECO:0007669"/>
    <property type="project" value="UniProtKB-KW"/>
</dbReference>
<dbReference type="PANTHER" id="PTHR45627:SF16">
    <property type="entry name" value="ADENYLATE CYCLASE"/>
    <property type="match status" value="1"/>
</dbReference>
<dbReference type="GO" id="GO:0005524">
    <property type="term" value="F:ATP binding"/>
    <property type="evidence" value="ECO:0007669"/>
    <property type="project" value="UniProtKB-KW"/>
</dbReference>
<dbReference type="Proteomes" id="UP001432027">
    <property type="component" value="Unassembled WGS sequence"/>
</dbReference>
<comment type="subcellular location">
    <subcellularLocation>
        <location evidence="4">Membrane</location>
        <topology evidence="4">Multi-pass membrane protein</topology>
    </subcellularLocation>
</comment>
<keyword evidence="7" id="KW-0479">Metal-binding</keyword>
<dbReference type="EC" id="4.6.1.1" evidence="5"/>
<keyword evidence="19" id="KW-1185">Reference proteome</keyword>
<evidence type="ECO:0000256" key="4">
    <source>
        <dbReference type="ARBA" id="ARBA00004141"/>
    </source>
</evidence>
<comment type="cofactor">
    <cofactor evidence="3">
        <name>Mg(2+)</name>
        <dbReference type="ChEBI" id="CHEBI:18420"/>
    </cofactor>
</comment>
<evidence type="ECO:0000256" key="5">
    <source>
        <dbReference type="ARBA" id="ARBA00012201"/>
    </source>
</evidence>
<feature type="transmembrane region" description="Helical" evidence="16">
    <location>
        <begin position="263"/>
        <end position="280"/>
    </location>
</feature>
<evidence type="ECO:0000256" key="8">
    <source>
        <dbReference type="ARBA" id="ARBA00022741"/>
    </source>
</evidence>
<feature type="non-terminal residue" evidence="18">
    <location>
        <position position="1084"/>
    </location>
</feature>
<feature type="transmembrane region" description="Helical" evidence="16">
    <location>
        <begin position="286"/>
        <end position="306"/>
    </location>
</feature>
<name>A0AAV5SY03_9BILA</name>
<feature type="transmembrane region" description="Helical" evidence="16">
    <location>
        <begin position="649"/>
        <end position="670"/>
    </location>
</feature>
<dbReference type="Pfam" id="PF00211">
    <property type="entry name" value="Guanylate_cyc"/>
    <property type="match status" value="2"/>
</dbReference>
<evidence type="ECO:0000256" key="3">
    <source>
        <dbReference type="ARBA" id="ARBA00001946"/>
    </source>
</evidence>
<dbReference type="InterPro" id="IPR029787">
    <property type="entry name" value="Nucleotide_cyclase"/>
</dbReference>
<keyword evidence="10" id="KW-0460">Magnesium</keyword>
<evidence type="ECO:0000256" key="12">
    <source>
        <dbReference type="ARBA" id="ARBA00022998"/>
    </source>
</evidence>